<sequence length="97" mass="10870">MGVKRGERDGAGRPGARAVTEESEHTAGRDGTRRMVPSRPRAHCSICHQLLLRVSVYPRPALLRRSCLALSLSLHAQRADRHTVPVPFSFTSRRRMN</sequence>
<dbReference type="Proteomes" id="UP000015106">
    <property type="component" value="Chromosome 2"/>
</dbReference>
<dbReference type="EnsemblPlants" id="TuG1812G0200004011.01.T01">
    <property type="protein sequence ID" value="TuG1812G0200004011.01.T01.cds472848"/>
    <property type="gene ID" value="TuG1812G0200004011.01"/>
</dbReference>
<keyword evidence="3" id="KW-1185">Reference proteome</keyword>
<reference evidence="2" key="2">
    <citation type="submission" date="2018-03" db="EMBL/GenBank/DDBJ databases">
        <title>The Triticum urartu genome reveals the dynamic nature of wheat genome evolution.</title>
        <authorList>
            <person name="Ling H."/>
            <person name="Ma B."/>
            <person name="Shi X."/>
            <person name="Liu H."/>
            <person name="Dong L."/>
            <person name="Sun H."/>
            <person name="Cao Y."/>
            <person name="Gao Q."/>
            <person name="Zheng S."/>
            <person name="Li Y."/>
            <person name="Yu Y."/>
            <person name="Du H."/>
            <person name="Qi M."/>
            <person name="Li Y."/>
            <person name="Yu H."/>
            <person name="Cui Y."/>
            <person name="Wang N."/>
            <person name="Chen C."/>
            <person name="Wu H."/>
            <person name="Zhao Y."/>
            <person name="Zhang J."/>
            <person name="Li Y."/>
            <person name="Zhou W."/>
            <person name="Zhang B."/>
            <person name="Hu W."/>
            <person name="Eijk M."/>
            <person name="Tang J."/>
            <person name="Witsenboer H."/>
            <person name="Zhao S."/>
            <person name="Li Z."/>
            <person name="Zhang A."/>
            <person name="Wang D."/>
            <person name="Liang C."/>
        </authorList>
    </citation>
    <scope>NUCLEOTIDE SEQUENCE [LARGE SCALE GENOMIC DNA]</scope>
    <source>
        <strain evidence="2">cv. G1812</strain>
    </source>
</reference>
<dbReference type="AlphaFoldDB" id="A0A8R7PGZ3"/>
<proteinExistence type="predicted"/>
<evidence type="ECO:0000313" key="2">
    <source>
        <dbReference type="EnsemblPlants" id="TuG1812G0200004011.01.T01.cds472848"/>
    </source>
</evidence>
<organism evidence="2 3">
    <name type="scientific">Triticum urartu</name>
    <name type="common">Red wild einkorn</name>
    <name type="synonym">Crithodium urartu</name>
    <dbReference type="NCBI Taxonomy" id="4572"/>
    <lineage>
        <taxon>Eukaryota</taxon>
        <taxon>Viridiplantae</taxon>
        <taxon>Streptophyta</taxon>
        <taxon>Embryophyta</taxon>
        <taxon>Tracheophyta</taxon>
        <taxon>Spermatophyta</taxon>
        <taxon>Magnoliopsida</taxon>
        <taxon>Liliopsida</taxon>
        <taxon>Poales</taxon>
        <taxon>Poaceae</taxon>
        <taxon>BOP clade</taxon>
        <taxon>Pooideae</taxon>
        <taxon>Triticodae</taxon>
        <taxon>Triticeae</taxon>
        <taxon>Triticinae</taxon>
        <taxon>Triticum</taxon>
    </lineage>
</organism>
<dbReference type="Gramene" id="TuG1812G0200004011.01.T01">
    <property type="protein sequence ID" value="TuG1812G0200004011.01.T01.cds472848"/>
    <property type="gene ID" value="TuG1812G0200004011.01"/>
</dbReference>
<feature type="compositionally biased region" description="Basic and acidic residues" evidence="1">
    <location>
        <begin position="1"/>
        <end position="11"/>
    </location>
</feature>
<reference evidence="2" key="3">
    <citation type="submission" date="2022-06" db="UniProtKB">
        <authorList>
            <consortium name="EnsemblPlants"/>
        </authorList>
    </citation>
    <scope>IDENTIFICATION</scope>
</reference>
<evidence type="ECO:0000256" key="1">
    <source>
        <dbReference type="SAM" id="MobiDB-lite"/>
    </source>
</evidence>
<accession>A0A8R7PGZ3</accession>
<name>A0A8R7PGZ3_TRIUA</name>
<feature type="region of interest" description="Disordered" evidence="1">
    <location>
        <begin position="1"/>
        <end position="39"/>
    </location>
</feature>
<feature type="compositionally biased region" description="Basic and acidic residues" evidence="1">
    <location>
        <begin position="19"/>
        <end position="33"/>
    </location>
</feature>
<evidence type="ECO:0000313" key="3">
    <source>
        <dbReference type="Proteomes" id="UP000015106"/>
    </source>
</evidence>
<protein>
    <submittedName>
        <fullName evidence="2">Uncharacterized protein</fullName>
    </submittedName>
</protein>
<reference evidence="3" key="1">
    <citation type="journal article" date="2013" name="Nature">
        <title>Draft genome of the wheat A-genome progenitor Triticum urartu.</title>
        <authorList>
            <person name="Ling H.Q."/>
            <person name="Zhao S."/>
            <person name="Liu D."/>
            <person name="Wang J."/>
            <person name="Sun H."/>
            <person name="Zhang C."/>
            <person name="Fan H."/>
            <person name="Li D."/>
            <person name="Dong L."/>
            <person name="Tao Y."/>
            <person name="Gao C."/>
            <person name="Wu H."/>
            <person name="Li Y."/>
            <person name="Cui Y."/>
            <person name="Guo X."/>
            <person name="Zheng S."/>
            <person name="Wang B."/>
            <person name="Yu K."/>
            <person name="Liang Q."/>
            <person name="Yang W."/>
            <person name="Lou X."/>
            <person name="Chen J."/>
            <person name="Feng M."/>
            <person name="Jian J."/>
            <person name="Zhang X."/>
            <person name="Luo G."/>
            <person name="Jiang Y."/>
            <person name="Liu J."/>
            <person name="Wang Z."/>
            <person name="Sha Y."/>
            <person name="Zhang B."/>
            <person name="Wu H."/>
            <person name="Tang D."/>
            <person name="Shen Q."/>
            <person name="Xue P."/>
            <person name="Zou S."/>
            <person name="Wang X."/>
            <person name="Liu X."/>
            <person name="Wang F."/>
            <person name="Yang Y."/>
            <person name="An X."/>
            <person name="Dong Z."/>
            <person name="Zhang K."/>
            <person name="Zhang X."/>
            <person name="Luo M.C."/>
            <person name="Dvorak J."/>
            <person name="Tong Y."/>
            <person name="Wang J."/>
            <person name="Yang H."/>
            <person name="Li Z."/>
            <person name="Wang D."/>
            <person name="Zhang A."/>
            <person name="Wang J."/>
        </authorList>
    </citation>
    <scope>NUCLEOTIDE SEQUENCE</scope>
    <source>
        <strain evidence="3">cv. G1812</strain>
    </source>
</reference>